<dbReference type="SUPFAM" id="SSF54403">
    <property type="entry name" value="Cystatin/monellin"/>
    <property type="match status" value="1"/>
</dbReference>
<evidence type="ECO:0000256" key="1">
    <source>
        <dbReference type="ARBA" id="ARBA00009403"/>
    </source>
</evidence>
<feature type="domain" description="Cystatin" evidence="7">
    <location>
        <begin position="46"/>
        <end position="156"/>
    </location>
</feature>
<dbReference type="FunFam" id="3.10.450.10:FF:000027">
    <property type="entry name" value="Cystatin cpi-2"/>
    <property type="match status" value="1"/>
</dbReference>
<reference evidence="8" key="1">
    <citation type="submission" date="2015-03" db="EMBL/GenBank/DDBJ databases">
        <title>Wuchereria bancrofti Genome Sequencing Papua New Guinea Strain.</title>
        <authorList>
            <person name="Small S.T."/>
            <person name="Serre D."/>
            <person name="Zimmerman P.A."/>
        </authorList>
    </citation>
    <scope>NUCLEOTIDE SEQUENCE [LARGE SCALE GENOMIC DNA]</scope>
    <source>
        <strain evidence="8">pt0022</strain>
    </source>
</reference>
<feature type="signal peptide" evidence="6">
    <location>
        <begin position="1"/>
        <end position="25"/>
    </location>
</feature>
<dbReference type="AlphaFoldDB" id="A0AAF5Q514"/>
<reference evidence="9" key="3">
    <citation type="submission" date="2024-02" db="UniProtKB">
        <authorList>
            <consortium name="WormBaseParasite"/>
        </authorList>
    </citation>
    <scope>IDENTIFICATION</scope>
    <source>
        <strain evidence="9">pt0022</strain>
    </source>
</reference>
<organism evidence="8 9">
    <name type="scientific">Wuchereria bancrofti</name>
    <dbReference type="NCBI Taxonomy" id="6293"/>
    <lineage>
        <taxon>Eukaryota</taxon>
        <taxon>Metazoa</taxon>
        <taxon>Ecdysozoa</taxon>
        <taxon>Nematoda</taxon>
        <taxon>Chromadorea</taxon>
        <taxon>Rhabditida</taxon>
        <taxon>Spirurina</taxon>
        <taxon>Spiruromorpha</taxon>
        <taxon>Filarioidea</taxon>
        <taxon>Onchocercidae</taxon>
        <taxon>Wuchereria</taxon>
    </lineage>
</organism>
<dbReference type="Proteomes" id="UP000093561">
    <property type="component" value="Unassembled WGS sequence"/>
</dbReference>
<keyword evidence="2" id="KW-0646">Protease inhibitor</keyword>
<keyword evidence="4 6" id="KW-0732">Signal</keyword>
<keyword evidence="5" id="KW-1015">Disulfide bond</keyword>
<feature type="chain" id="PRO_5042222953" description="Cystatin domain-containing protein" evidence="6">
    <location>
        <begin position="26"/>
        <end position="161"/>
    </location>
</feature>
<dbReference type="GO" id="GO:0031982">
    <property type="term" value="C:vesicle"/>
    <property type="evidence" value="ECO:0007669"/>
    <property type="project" value="TreeGrafter"/>
</dbReference>
<dbReference type="CDD" id="cd00042">
    <property type="entry name" value="CY"/>
    <property type="match status" value="1"/>
</dbReference>
<evidence type="ECO:0000256" key="6">
    <source>
        <dbReference type="SAM" id="SignalP"/>
    </source>
</evidence>
<evidence type="ECO:0000313" key="9">
    <source>
        <dbReference type="WBParaSite" id="mrna-Wban_10622"/>
    </source>
</evidence>
<protein>
    <recommendedName>
        <fullName evidence="7">Cystatin domain-containing protein</fullName>
    </recommendedName>
</protein>
<dbReference type="Pfam" id="PF00031">
    <property type="entry name" value="Cystatin"/>
    <property type="match status" value="1"/>
</dbReference>
<dbReference type="InterPro" id="IPR018073">
    <property type="entry name" value="Prot_inh_cystat_CS"/>
</dbReference>
<dbReference type="InterPro" id="IPR046350">
    <property type="entry name" value="Cystatin_sf"/>
</dbReference>
<proteinExistence type="inferred from homology"/>
<dbReference type="PROSITE" id="PS00287">
    <property type="entry name" value="CYSTATIN"/>
    <property type="match status" value="1"/>
</dbReference>
<evidence type="ECO:0000256" key="3">
    <source>
        <dbReference type="ARBA" id="ARBA00022704"/>
    </source>
</evidence>
<name>A0AAF5Q514_WUCBA</name>
<dbReference type="GO" id="GO:0005615">
    <property type="term" value="C:extracellular space"/>
    <property type="evidence" value="ECO:0007669"/>
    <property type="project" value="TreeGrafter"/>
</dbReference>
<sequence length="161" mass="18447">MMSTMSIKEGLLVILLSLFVFDTIALTHRREIPHMESKGQMQHGQVLLGGWQERSPEDNEILELLPTILTKVNQQSNDEYHLMPIKLLKVSSQVVAGMKYKMEVQVARSECKKSTNEQVNLKACKKLEGHPEQVMTLEVWEKPWEDFLQVNILETKALSSV</sequence>
<dbReference type="Gene3D" id="3.10.450.10">
    <property type="match status" value="1"/>
</dbReference>
<dbReference type="SMART" id="SM00043">
    <property type="entry name" value="CY"/>
    <property type="match status" value="1"/>
</dbReference>
<dbReference type="PANTHER" id="PTHR46186:SF2">
    <property type="entry name" value="CYSTATIN"/>
    <property type="match status" value="1"/>
</dbReference>
<dbReference type="GO" id="GO:0004869">
    <property type="term" value="F:cysteine-type endopeptidase inhibitor activity"/>
    <property type="evidence" value="ECO:0007669"/>
    <property type="project" value="UniProtKB-KW"/>
</dbReference>
<evidence type="ECO:0000256" key="2">
    <source>
        <dbReference type="ARBA" id="ARBA00022690"/>
    </source>
</evidence>
<evidence type="ECO:0000256" key="4">
    <source>
        <dbReference type="ARBA" id="ARBA00022729"/>
    </source>
</evidence>
<dbReference type="PANTHER" id="PTHR46186">
    <property type="entry name" value="CYSTATIN"/>
    <property type="match status" value="1"/>
</dbReference>
<accession>A0AAF5Q514</accession>
<evidence type="ECO:0000259" key="7">
    <source>
        <dbReference type="SMART" id="SM00043"/>
    </source>
</evidence>
<evidence type="ECO:0000256" key="5">
    <source>
        <dbReference type="ARBA" id="ARBA00023157"/>
    </source>
</evidence>
<evidence type="ECO:0000313" key="8">
    <source>
        <dbReference type="Proteomes" id="UP000093561"/>
    </source>
</evidence>
<dbReference type="InterPro" id="IPR000010">
    <property type="entry name" value="Cystatin_dom"/>
</dbReference>
<keyword evidence="3" id="KW-0789">Thiol protease inhibitor</keyword>
<dbReference type="GO" id="GO:0005737">
    <property type="term" value="C:cytoplasm"/>
    <property type="evidence" value="ECO:0007669"/>
    <property type="project" value="TreeGrafter"/>
</dbReference>
<comment type="similarity">
    <text evidence="1">Belongs to the cystatin family.</text>
</comment>
<reference evidence="8" key="2">
    <citation type="journal article" date="2016" name="Mol. Ecol.">
        <title>Population genomics of the filarial nematode parasite Wuchereria bancrofti from mosquitoes.</title>
        <authorList>
            <person name="Small S.T."/>
            <person name="Reimer L.J."/>
            <person name="Tisch D.J."/>
            <person name="King C.L."/>
            <person name="Christensen B.M."/>
            <person name="Siba P.M."/>
            <person name="Kazura J.W."/>
            <person name="Serre D."/>
            <person name="Zimmerman P.A."/>
        </authorList>
    </citation>
    <scope>NUCLEOTIDE SEQUENCE</scope>
    <source>
        <strain evidence="8">pt0022</strain>
    </source>
</reference>
<dbReference type="WBParaSite" id="mrna-Wban_10622">
    <property type="protein sequence ID" value="mrna-Wban_10622"/>
    <property type="gene ID" value="Wban_10622"/>
</dbReference>